<dbReference type="SMART" id="SM00093">
    <property type="entry name" value="SERPIN"/>
    <property type="match status" value="1"/>
</dbReference>
<dbReference type="PROSITE" id="PS50835">
    <property type="entry name" value="IG_LIKE"/>
    <property type="match status" value="1"/>
</dbReference>
<dbReference type="InterPro" id="IPR013106">
    <property type="entry name" value="Ig_V-set"/>
</dbReference>
<dbReference type="InterPro" id="IPR036179">
    <property type="entry name" value="Ig-like_dom_sf"/>
</dbReference>
<evidence type="ECO:0000313" key="3">
    <source>
        <dbReference type="EMBL" id="KAG5848268.1"/>
    </source>
</evidence>
<dbReference type="Gene3D" id="2.30.39.10">
    <property type="entry name" value="Alpha-1-antitrypsin, domain 1"/>
    <property type="match status" value="1"/>
</dbReference>
<dbReference type="Gene3D" id="2.60.40.10">
    <property type="entry name" value="Immunoglobulins"/>
    <property type="match status" value="2"/>
</dbReference>
<dbReference type="GO" id="GO:0005615">
    <property type="term" value="C:extracellular space"/>
    <property type="evidence" value="ECO:0007669"/>
    <property type="project" value="InterPro"/>
</dbReference>
<dbReference type="InterPro" id="IPR013783">
    <property type="entry name" value="Ig-like_fold"/>
</dbReference>
<comment type="similarity">
    <text evidence="1">Belongs to the serpin family.</text>
</comment>
<keyword evidence="4" id="KW-1185">Reference proteome</keyword>
<dbReference type="EMBL" id="JAFIRN010000005">
    <property type="protein sequence ID" value="KAG5848268.1"/>
    <property type="molecule type" value="Genomic_DNA"/>
</dbReference>
<dbReference type="Pfam" id="PF00079">
    <property type="entry name" value="Serpin"/>
    <property type="match status" value="1"/>
</dbReference>
<dbReference type="InterPro" id="IPR042178">
    <property type="entry name" value="Serpin_sf_1"/>
</dbReference>
<gene>
    <name evidence="3" type="ORF">ANANG_G00096670</name>
</gene>
<dbReference type="Gene3D" id="3.30.497.10">
    <property type="entry name" value="Antithrombin, subunit I, domain 2"/>
    <property type="match status" value="1"/>
</dbReference>
<comment type="caution">
    <text evidence="3">The sequence shown here is derived from an EMBL/GenBank/DDBJ whole genome shotgun (WGS) entry which is preliminary data.</text>
</comment>
<organism evidence="3 4">
    <name type="scientific">Anguilla anguilla</name>
    <name type="common">European freshwater eel</name>
    <name type="synonym">Muraena anguilla</name>
    <dbReference type="NCBI Taxonomy" id="7936"/>
    <lineage>
        <taxon>Eukaryota</taxon>
        <taxon>Metazoa</taxon>
        <taxon>Chordata</taxon>
        <taxon>Craniata</taxon>
        <taxon>Vertebrata</taxon>
        <taxon>Euteleostomi</taxon>
        <taxon>Actinopterygii</taxon>
        <taxon>Neopterygii</taxon>
        <taxon>Teleostei</taxon>
        <taxon>Anguilliformes</taxon>
        <taxon>Anguillidae</taxon>
        <taxon>Anguilla</taxon>
    </lineage>
</organism>
<dbReference type="PANTHER" id="PTHR11461">
    <property type="entry name" value="SERINE PROTEASE INHIBITOR, SERPIN"/>
    <property type="match status" value="1"/>
</dbReference>
<dbReference type="SUPFAM" id="SSF56574">
    <property type="entry name" value="Serpins"/>
    <property type="match status" value="1"/>
</dbReference>
<dbReference type="InterPro" id="IPR007110">
    <property type="entry name" value="Ig-like_dom"/>
</dbReference>
<protein>
    <recommendedName>
        <fullName evidence="2">Ig-like domain-containing protein</fullName>
    </recommendedName>
</protein>
<sequence length="650" mass="72470">MRNTEALLPFEMKYSVSVCALSLLLFIELPSHLAKTNPVLSLPSKSTLVLPCLPPTAPELSEASITWTFTPESQTQNGSSPILLGPPSYLLPGIYQESIRLSIPTVGMKDEGTYTCVIEGWKDERSVKLRNSFSVHVYDFSAFELLKVAEGEVGEDVQLSCTPPSATLSPPLPGFSNLPVWSIKKQGRWERIYPKVVEEGETNGDGRVRWASPSNLIDDWSVIMSGVTMEDSGVYRCKWAGESQLWSEKVELTVKPTPTESPPRCLGYDIPWERCGPESSQTSGRAMLQESLSEFSFKLYSHLSQSERSKNMLFSPISISSVLMHLLLGARGNTQVALESALRLPHSFTCLHQEMKSLREKLRDSVEVASNIYHSPELQLSQMFINQSQLFYDAVPEKLTNDSDLNARLINEWVAGKTNNMITDLVDSVSSNTVLMLLNTVYFNGKWKMMFDKKTMNAPFLTLTGDMISVPVLYSSKYKLAHRYSSHVKAQVAAFPLSGRTTLYILLPRSASLKDLEELEDRLDDQSVRAMVKEMEKTPTETAEVTLPKIHLSIKTNLMEILDTMGLSDLQFDPNLCGLSSEDRNPPLSLSDAQHRAFLSLTEKGVEAGAVSSLSFSRTFPSFAALRPFVLLLWNEQVNGPLFLGRVTEP</sequence>
<evidence type="ECO:0000313" key="4">
    <source>
        <dbReference type="Proteomes" id="UP001044222"/>
    </source>
</evidence>
<name>A0A9D3MIL5_ANGAN</name>
<dbReference type="InterPro" id="IPR042185">
    <property type="entry name" value="Serpin_sf_2"/>
</dbReference>
<reference evidence="3" key="1">
    <citation type="submission" date="2021-01" db="EMBL/GenBank/DDBJ databases">
        <title>A chromosome-scale assembly of European eel, Anguilla anguilla.</title>
        <authorList>
            <person name="Henkel C."/>
            <person name="Jong-Raadsen S.A."/>
            <person name="Dufour S."/>
            <person name="Weltzien F.-A."/>
            <person name="Palstra A.P."/>
            <person name="Pelster B."/>
            <person name="Spaink H.P."/>
            <person name="Van Den Thillart G.E."/>
            <person name="Jansen H."/>
            <person name="Zahm M."/>
            <person name="Klopp C."/>
            <person name="Cedric C."/>
            <person name="Louis A."/>
            <person name="Berthelot C."/>
            <person name="Parey E."/>
            <person name="Roest Crollius H."/>
            <person name="Montfort J."/>
            <person name="Robinson-Rechavi M."/>
            <person name="Bucao C."/>
            <person name="Bouchez O."/>
            <person name="Gislard M."/>
            <person name="Lluch J."/>
            <person name="Milhes M."/>
            <person name="Lampietro C."/>
            <person name="Lopez Roques C."/>
            <person name="Donnadieu C."/>
            <person name="Braasch I."/>
            <person name="Desvignes T."/>
            <person name="Postlethwait J."/>
            <person name="Bobe J."/>
            <person name="Guiguen Y."/>
            <person name="Dirks R."/>
        </authorList>
    </citation>
    <scope>NUCLEOTIDE SEQUENCE</scope>
    <source>
        <strain evidence="3">Tag_6206</strain>
        <tissue evidence="3">Liver</tissue>
    </source>
</reference>
<dbReference type="SUPFAM" id="SSF48726">
    <property type="entry name" value="Immunoglobulin"/>
    <property type="match status" value="2"/>
</dbReference>
<proteinExistence type="inferred from homology"/>
<dbReference type="InterPro" id="IPR036186">
    <property type="entry name" value="Serpin_sf"/>
</dbReference>
<dbReference type="SMART" id="SM00409">
    <property type="entry name" value="IG"/>
    <property type="match status" value="2"/>
</dbReference>
<accession>A0A9D3MIL5</accession>
<dbReference type="InterPro" id="IPR003599">
    <property type="entry name" value="Ig_sub"/>
</dbReference>
<dbReference type="Pfam" id="PF07686">
    <property type="entry name" value="V-set"/>
    <property type="match status" value="1"/>
</dbReference>
<dbReference type="GO" id="GO:0004867">
    <property type="term" value="F:serine-type endopeptidase inhibitor activity"/>
    <property type="evidence" value="ECO:0007669"/>
    <property type="project" value="InterPro"/>
</dbReference>
<evidence type="ECO:0000256" key="1">
    <source>
        <dbReference type="RuleBase" id="RU000411"/>
    </source>
</evidence>
<dbReference type="InterPro" id="IPR023796">
    <property type="entry name" value="Serpin_dom"/>
</dbReference>
<evidence type="ECO:0000259" key="2">
    <source>
        <dbReference type="PROSITE" id="PS50835"/>
    </source>
</evidence>
<dbReference type="InterPro" id="IPR000215">
    <property type="entry name" value="Serpin_fam"/>
</dbReference>
<dbReference type="PANTHER" id="PTHR11461:SF159">
    <property type="entry name" value="PLASMA PROTEASE C1 INHIBITOR"/>
    <property type="match status" value="1"/>
</dbReference>
<feature type="domain" description="Ig-like" evidence="2">
    <location>
        <begin position="30"/>
        <end position="128"/>
    </location>
</feature>
<dbReference type="Proteomes" id="UP001044222">
    <property type="component" value="Unassembled WGS sequence"/>
</dbReference>
<dbReference type="AlphaFoldDB" id="A0A9D3MIL5"/>